<evidence type="ECO:0000256" key="1">
    <source>
        <dbReference type="PROSITE-ProRule" id="PRU00409"/>
    </source>
</evidence>
<reference evidence="3 4" key="1">
    <citation type="submission" date="2020-08" db="EMBL/GenBank/DDBJ databases">
        <title>Genomic Encyclopedia of Type Strains, Phase III (KMG-III): the genomes of soil and plant-associated and newly described type strains.</title>
        <authorList>
            <person name="Whitman W."/>
        </authorList>
    </citation>
    <scope>NUCLEOTIDE SEQUENCE [LARGE SCALE GENOMIC DNA]</scope>
    <source>
        <strain evidence="3 4">CECT 8803</strain>
    </source>
</reference>
<gene>
    <name evidence="3" type="ORF">FHR98_000115</name>
</gene>
<name>A0A839SQ25_9PROT</name>
<dbReference type="SUPFAM" id="SSF48452">
    <property type="entry name" value="TPR-like"/>
    <property type="match status" value="1"/>
</dbReference>
<comment type="caution">
    <text evidence="3">The sequence shown here is derived from an EMBL/GenBank/DDBJ whole genome shotgun (WGS) entry which is preliminary data.</text>
</comment>
<dbReference type="Proteomes" id="UP000581135">
    <property type="component" value="Unassembled WGS sequence"/>
</dbReference>
<dbReference type="GO" id="GO:0005524">
    <property type="term" value="F:ATP binding"/>
    <property type="evidence" value="ECO:0007669"/>
    <property type="project" value="UniProtKB-UniRule"/>
</dbReference>
<evidence type="ECO:0000313" key="3">
    <source>
        <dbReference type="EMBL" id="MBB3063850.1"/>
    </source>
</evidence>
<keyword evidence="1" id="KW-0067">ATP-binding</keyword>
<dbReference type="Gene3D" id="3.30.470.20">
    <property type="entry name" value="ATP-grasp fold, B domain"/>
    <property type="match status" value="1"/>
</dbReference>
<dbReference type="PROSITE" id="PS50975">
    <property type="entry name" value="ATP_GRASP"/>
    <property type="match status" value="1"/>
</dbReference>
<protein>
    <recommendedName>
        <fullName evidence="2">ATP-grasp domain-containing protein</fullName>
    </recommendedName>
</protein>
<dbReference type="InterPro" id="IPR011761">
    <property type="entry name" value="ATP-grasp"/>
</dbReference>
<organism evidence="3 4">
    <name type="scientific">Limibacillus halophilus</name>
    <dbReference type="NCBI Taxonomy" id="1579333"/>
    <lineage>
        <taxon>Bacteria</taxon>
        <taxon>Pseudomonadati</taxon>
        <taxon>Pseudomonadota</taxon>
        <taxon>Alphaproteobacteria</taxon>
        <taxon>Rhodospirillales</taxon>
        <taxon>Rhodovibrionaceae</taxon>
        <taxon>Limibacillus</taxon>
    </lineage>
</organism>
<keyword evidence="1" id="KW-0547">Nucleotide-binding</keyword>
<keyword evidence="4" id="KW-1185">Reference proteome</keyword>
<sequence length="560" mass="61953">MGDKQVLGLPVQNIEKFAAAKGLVAARKALSEKLNEANLTADRRLALLRKLFQSAQDLGCSHTTVLIGRILLAAKRDEASIYRAIGIAHLKLGHNKRAVAALGAAYQHGRLPDVLVEFGAALKAIGGSSWPVEQIDNALGLKPGVWPRAMALPLTLTYLGRGQEAVDHVATATKAGCAWPQFDAAAAWVLAKHRLPKGVEHLEKLMDQHPLWPLKRTRPRMTQALVMANRPRQSVHVGKQYTIQQIFGGANFAALVPGRKLAINYGLIESLHDKPDLLRDRKIEVVLGNAMAEVDEDIARQAKELCDQVGIPLVNAPASVRNLRRDANYRRLKDRSDLLFPKTLRYNIADADLKALKTKILSDFAFPLLVRPTTSQYGGGMHLCEGNEALDQALATLAKRRISPEIFAIEFHNAQRNEKGHYKVYRCAWIDGELLPVNCFFNSHWNTHGENDQQRSSQLRASTLINDPAFHAEEAAFMADVRGYLGQANSDALMAACEGVGVDICGIDFGLTEDGRPLIFEINPNMLLWWYRVGFPHFWPAADRTIEAIEGLLLRRAARA</sequence>
<evidence type="ECO:0000313" key="4">
    <source>
        <dbReference type="Proteomes" id="UP000581135"/>
    </source>
</evidence>
<dbReference type="AlphaFoldDB" id="A0A839SQ25"/>
<dbReference type="EMBL" id="JACHXA010000001">
    <property type="protein sequence ID" value="MBB3063850.1"/>
    <property type="molecule type" value="Genomic_DNA"/>
</dbReference>
<dbReference type="RefSeq" id="WP_183414665.1">
    <property type="nucleotide sequence ID" value="NZ_JACHXA010000001.1"/>
</dbReference>
<dbReference type="SUPFAM" id="SSF56059">
    <property type="entry name" value="Glutathione synthetase ATP-binding domain-like"/>
    <property type="match status" value="1"/>
</dbReference>
<proteinExistence type="predicted"/>
<dbReference type="GO" id="GO:0046872">
    <property type="term" value="F:metal ion binding"/>
    <property type="evidence" value="ECO:0007669"/>
    <property type="project" value="InterPro"/>
</dbReference>
<evidence type="ECO:0000259" key="2">
    <source>
        <dbReference type="PROSITE" id="PS50975"/>
    </source>
</evidence>
<dbReference type="InterPro" id="IPR011990">
    <property type="entry name" value="TPR-like_helical_dom_sf"/>
</dbReference>
<accession>A0A839SQ25</accession>
<feature type="domain" description="ATP-grasp" evidence="2">
    <location>
        <begin position="330"/>
        <end position="558"/>
    </location>
</feature>